<feature type="transmembrane region" description="Helical" evidence="6">
    <location>
        <begin position="7"/>
        <end position="28"/>
    </location>
</feature>
<dbReference type="RefSeq" id="WP_101302140.1">
    <property type="nucleotide sequence ID" value="NZ_CP025197.1"/>
</dbReference>
<feature type="transmembrane region" description="Helical" evidence="6">
    <location>
        <begin position="212"/>
        <end position="236"/>
    </location>
</feature>
<gene>
    <name evidence="8" type="ORF">B9R14_15000</name>
    <name evidence="7" type="ORF">HVS_10770</name>
</gene>
<dbReference type="Proteomes" id="UP000233534">
    <property type="component" value="Chromosome"/>
</dbReference>
<evidence type="ECO:0000313" key="8">
    <source>
        <dbReference type="EMBL" id="PQQ67937.1"/>
    </source>
</evidence>
<feature type="transmembrane region" description="Helical" evidence="6">
    <location>
        <begin position="317"/>
        <end position="339"/>
    </location>
</feature>
<dbReference type="KEGG" id="hsc:HVS_10770"/>
<dbReference type="GO" id="GO:0016020">
    <property type="term" value="C:membrane"/>
    <property type="evidence" value="ECO:0007669"/>
    <property type="project" value="UniProtKB-SubCell"/>
</dbReference>
<organism evidence="7 9">
    <name type="scientific">Acetivibrio saccincola</name>
    <dbReference type="NCBI Taxonomy" id="1677857"/>
    <lineage>
        <taxon>Bacteria</taxon>
        <taxon>Bacillati</taxon>
        <taxon>Bacillota</taxon>
        <taxon>Clostridia</taxon>
        <taxon>Eubacteriales</taxon>
        <taxon>Oscillospiraceae</taxon>
        <taxon>Acetivibrio</taxon>
    </lineage>
</organism>
<comment type="similarity">
    <text evidence="2">Belongs to the autoinducer-2 exporter (AI-2E) (TC 2.A.86) family.</text>
</comment>
<dbReference type="Pfam" id="PF01594">
    <property type="entry name" value="AI-2E_transport"/>
    <property type="match status" value="1"/>
</dbReference>
<feature type="transmembrane region" description="Helical" evidence="6">
    <location>
        <begin position="154"/>
        <end position="178"/>
    </location>
</feature>
<keyword evidence="5 6" id="KW-0472">Membrane</keyword>
<dbReference type="InterPro" id="IPR002549">
    <property type="entry name" value="AI-2E-like"/>
</dbReference>
<keyword evidence="3 6" id="KW-0812">Transmembrane</keyword>
<feature type="transmembrane region" description="Helical" evidence="6">
    <location>
        <begin position="242"/>
        <end position="269"/>
    </location>
</feature>
<dbReference type="PANTHER" id="PTHR21716">
    <property type="entry name" value="TRANSMEMBRANE PROTEIN"/>
    <property type="match status" value="1"/>
</dbReference>
<keyword evidence="4 6" id="KW-1133">Transmembrane helix</keyword>
<evidence type="ECO:0000256" key="3">
    <source>
        <dbReference type="ARBA" id="ARBA00022692"/>
    </source>
</evidence>
<keyword evidence="9" id="KW-1185">Reference proteome</keyword>
<reference evidence="7 9" key="1">
    <citation type="submission" date="2017-12" db="EMBL/GenBank/DDBJ databases">
        <title>Complete genome sequence of Herbivorax saccincola GGR1, a novel Cellulosome-producing hydrolytic bacterium in a thermophilic biogas plant, established by Illumina and Nanopore MinION sequencing.</title>
        <authorList>
            <person name="Pechtl A."/>
            <person name="Ruckert C."/>
            <person name="Koeck D.E."/>
            <person name="Maus I."/>
            <person name="Winkler A."/>
            <person name="Kalinowski J."/>
            <person name="Puhler A."/>
            <person name="Schwarz W.W."/>
            <person name="Zverlov V.V."/>
            <person name="Schluter A."/>
            <person name="Liebl W."/>
        </authorList>
    </citation>
    <scope>NUCLEOTIDE SEQUENCE [LARGE SCALE GENOMIC DNA]</scope>
    <source>
        <strain evidence="7">GGR1</strain>
        <strain evidence="9">SR1</strain>
    </source>
</reference>
<evidence type="ECO:0000256" key="6">
    <source>
        <dbReference type="SAM" id="Phobius"/>
    </source>
</evidence>
<evidence type="ECO:0000256" key="5">
    <source>
        <dbReference type="ARBA" id="ARBA00023136"/>
    </source>
</evidence>
<dbReference type="Proteomes" id="UP000239720">
    <property type="component" value="Unassembled WGS sequence"/>
</dbReference>
<dbReference type="OrthoDB" id="9774361at2"/>
<name>A0A2K9E3T5_9FIRM</name>
<dbReference type="GO" id="GO:0055085">
    <property type="term" value="P:transmembrane transport"/>
    <property type="evidence" value="ECO:0007669"/>
    <property type="project" value="TreeGrafter"/>
</dbReference>
<feature type="transmembrane region" description="Helical" evidence="6">
    <location>
        <begin position="34"/>
        <end position="54"/>
    </location>
</feature>
<evidence type="ECO:0000313" key="10">
    <source>
        <dbReference type="Proteomes" id="UP000239720"/>
    </source>
</evidence>
<dbReference type="InterPro" id="IPR014227">
    <property type="entry name" value="YtvI-like"/>
</dbReference>
<dbReference type="EMBL" id="CP025197">
    <property type="protein sequence ID" value="AUG58049.1"/>
    <property type="molecule type" value="Genomic_DNA"/>
</dbReference>
<dbReference type="PANTHER" id="PTHR21716:SF68">
    <property type="entry name" value="TRANSPORT PROTEIN YTVI-RELATED"/>
    <property type="match status" value="1"/>
</dbReference>
<protein>
    <submittedName>
        <fullName evidence="8">Sporulation integral membrane protein YtvI</fullName>
    </submittedName>
</protein>
<proteinExistence type="inferred from homology"/>
<dbReference type="EMBL" id="NEMB01000003">
    <property type="protein sequence ID" value="PQQ67937.1"/>
    <property type="molecule type" value="Genomic_DNA"/>
</dbReference>
<evidence type="ECO:0000256" key="2">
    <source>
        <dbReference type="ARBA" id="ARBA00009773"/>
    </source>
</evidence>
<evidence type="ECO:0000256" key="4">
    <source>
        <dbReference type="ARBA" id="ARBA00022989"/>
    </source>
</evidence>
<reference evidence="8 10" key="2">
    <citation type="journal article" date="2018" name="Syst. Appl. Microbiol.">
        <title>Characterization and high-quality draft genome sequence of Herbivorax saccincola A7, an anaerobic, alkaliphilic, thermophilic, cellulolytic, and xylanolytic bacterium.</title>
        <authorList>
            <person name="Aikawa S."/>
            <person name="Baramee S."/>
            <person name="Sermsathanaswadi J."/>
            <person name="Thianheng P."/>
            <person name="Tachaapaikoon C."/>
            <person name="Shikata A."/>
            <person name="Waeonukul R."/>
            <person name="Pason P."/>
            <person name="Ratanakhanokchai K."/>
            <person name="Kosugi A."/>
        </authorList>
    </citation>
    <scope>NUCLEOTIDE SEQUENCE [LARGE SCALE GENOMIC DNA]</scope>
    <source>
        <strain evidence="8 10">A7</strain>
    </source>
</reference>
<sequence>MQITKNIKFAFTTALFFLVAVPGTFLFFKISIYLAPFIIAFVISTSIEPVIRFLMKKAKISRKAAAIITVFSVVTVIGAVLVLLTIRLYKEAVSLSQMLPEYANTLYRNINEFAGKFLKFYTTLPEEISISIENMFKNFIQAFMLFLNSVAKNILSIAVLLPQVFIFLSATILSTYFFSSDRTGILNFVRENLPENWIDVLLRIKKDIFMTLWGYVRAQIIMAAITFLQLFTGFYIMGIKHFILLALILSLLDVLPVLGPGSVMIPWAIYEFFAGNLKRSVAILVLYGIALTVRQLIEPKILSKEIGLHPLVALMSLYIGFLVFGYIGLIAGPVVVLLFKNVVLKKKSIKEFISQSKL</sequence>
<accession>A0A2K9E3T5</accession>
<feature type="transmembrane region" description="Helical" evidence="6">
    <location>
        <begin position="281"/>
        <end position="297"/>
    </location>
</feature>
<evidence type="ECO:0000313" key="9">
    <source>
        <dbReference type="Proteomes" id="UP000233534"/>
    </source>
</evidence>
<feature type="transmembrane region" description="Helical" evidence="6">
    <location>
        <begin position="66"/>
        <end position="89"/>
    </location>
</feature>
<dbReference type="NCBIfam" id="TIGR02872">
    <property type="entry name" value="spore_ytvI"/>
    <property type="match status" value="1"/>
</dbReference>
<evidence type="ECO:0000256" key="1">
    <source>
        <dbReference type="ARBA" id="ARBA00004141"/>
    </source>
</evidence>
<evidence type="ECO:0000313" key="7">
    <source>
        <dbReference type="EMBL" id="AUG58049.1"/>
    </source>
</evidence>
<comment type="subcellular location">
    <subcellularLocation>
        <location evidence="1">Membrane</location>
        <topology evidence="1">Multi-pass membrane protein</topology>
    </subcellularLocation>
</comment>
<dbReference type="AlphaFoldDB" id="A0A2K9E3T5"/>